<dbReference type="InterPro" id="IPR025724">
    <property type="entry name" value="GAG-pre-integrase_dom"/>
</dbReference>
<reference evidence="2 3" key="1">
    <citation type="submission" date="2024-05" db="EMBL/GenBank/DDBJ databases">
        <title>De novo assembly of an allotetraploid wild potato.</title>
        <authorList>
            <person name="Hosaka A.J."/>
        </authorList>
    </citation>
    <scope>NUCLEOTIDE SEQUENCE [LARGE SCALE GENOMIC DNA]</scope>
    <source>
        <tissue evidence="2">Young leaves</tissue>
    </source>
</reference>
<dbReference type="EMBL" id="JBJKTR010000004">
    <property type="protein sequence ID" value="KAL3370712.1"/>
    <property type="molecule type" value="Genomic_DNA"/>
</dbReference>
<dbReference type="AlphaFoldDB" id="A0ABD2UT82"/>
<sequence length="124" mass="13523">MAPFPLPQLVIIVLGPSMKSPKVLGDSHNGLYVLQAYPPVVSKSVKSCTAYLNSALQSKGNFPCSLSSVSFSDVNSRLWHIRLGHMPLSNMKNINEIPTLLCSKFNVPCEICPLAKQAKLPFPN</sequence>
<organism evidence="2 3">
    <name type="scientific">Solanum stoloniferum</name>
    <dbReference type="NCBI Taxonomy" id="62892"/>
    <lineage>
        <taxon>Eukaryota</taxon>
        <taxon>Viridiplantae</taxon>
        <taxon>Streptophyta</taxon>
        <taxon>Embryophyta</taxon>
        <taxon>Tracheophyta</taxon>
        <taxon>Spermatophyta</taxon>
        <taxon>Magnoliopsida</taxon>
        <taxon>eudicotyledons</taxon>
        <taxon>Gunneridae</taxon>
        <taxon>Pentapetalae</taxon>
        <taxon>asterids</taxon>
        <taxon>lamiids</taxon>
        <taxon>Solanales</taxon>
        <taxon>Solanaceae</taxon>
        <taxon>Solanoideae</taxon>
        <taxon>Solaneae</taxon>
        <taxon>Solanum</taxon>
    </lineage>
</organism>
<dbReference type="Proteomes" id="UP001627284">
    <property type="component" value="Unassembled WGS sequence"/>
</dbReference>
<proteinExistence type="predicted"/>
<gene>
    <name evidence="2" type="ORF">AABB24_007647</name>
</gene>
<evidence type="ECO:0000259" key="1">
    <source>
        <dbReference type="Pfam" id="PF13976"/>
    </source>
</evidence>
<name>A0ABD2UT82_9SOLN</name>
<evidence type="ECO:0000313" key="3">
    <source>
        <dbReference type="Proteomes" id="UP001627284"/>
    </source>
</evidence>
<comment type="caution">
    <text evidence="2">The sequence shown here is derived from an EMBL/GenBank/DDBJ whole genome shotgun (WGS) entry which is preliminary data.</text>
</comment>
<dbReference type="Pfam" id="PF13976">
    <property type="entry name" value="gag_pre-integrs"/>
    <property type="match status" value="1"/>
</dbReference>
<protein>
    <recommendedName>
        <fullName evidence="1">GAG-pre-integrase domain-containing protein</fullName>
    </recommendedName>
</protein>
<keyword evidence="3" id="KW-1185">Reference proteome</keyword>
<evidence type="ECO:0000313" key="2">
    <source>
        <dbReference type="EMBL" id="KAL3370712.1"/>
    </source>
</evidence>
<feature type="domain" description="GAG-pre-integrase" evidence="1">
    <location>
        <begin position="61"/>
        <end position="117"/>
    </location>
</feature>
<accession>A0ABD2UT82</accession>
<feature type="non-terminal residue" evidence="2">
    <location>
        <position position="124"/>
    </location>
</feature>